<accession>A0ABV5FYN4</accession>
<name>A0ABV5FYN4_9MICC</name>
<dbReference type="EMBL" id="JBHMFI010000001">
    <property type="protein sequence ID" value="MFB9071797.1"/>
    <property type="molecule type" value="Genomic_DNA"/>
</dbReference>
<proteinExistence type="predicted"/>
<protein>
    <submittedName>
        <fullName evidence="1">Uncharacterized protein</fullName>
    </submittedName>
</protein>
<comment type="caution">
    <text evidence="1">The sequence shown here is derived from an EMBL/GenBank/DDBJ whole genome shotgun (WGS) entry which is preliminary data.</text>
</comment>
<gene>
    <name evidence="1" type="ORF">ACFFX0_11525</name>
</gene>
<evidence type="ECO:0000313" key="1">
    <source>
        <dbReference type="EMBL" id="MFB9071797.1"/>
    </source>
</evidence>
<sequence>MSSTPSGTSWASWIWVAGVAKWPVRSLSALPTMTPVASSASQNAR</sequence>
<dbReference type="Proteomes" id="UP001589575">
    <property type="component" value="Unassembled WGS sequence"/>
</dbReference>
<organism evidence="1 2">
    <name type="scientific">Citricoccus parietis</name>
    <dbReference type="NCBI Taxonomy" id="592307"/>
    <lineage>
        <taxon>Bacteria</taxon>
        <taxon>Bacillati</taxon>
        <taxon>Actinomycetota</taxon>
        <taxon>Actinomycetes</taxon>
        <taxon>Micrococcales</taxon>
        <taxon>Micrococcaceae</taxon>
        <taxon>Citricoccus</taxon>
    </lineage>
</organism>
<keyword evidence="2" id="KW-1185">Reference proteome</keyword>
<reference evidence="1 2" key="1">
    <citation type="submission" date="2024-09" db="EMBL/GenBank/DDBJ databases">
        <authorList>
            <person name="Sun Q."/>
            <person name="Mori K."/>
        </authorList>
    </citation>
    <scope>NUCLEOTIDE SEQUENCE [LARGE SCALE GENOMIC DNA]</scope>
    <source>
        <strain evidence="1 2">CCM 7609</strain>
    </source>
</reference>
<evidence type="ECO:0000313" key="2">
    <source>
        <dbReference type="Proteomes" id="UP001589575"/>
    </source>
</evidence>